<dbReference type="Gene3D" id="1.10.10.1150">
    <property type="entry name" value="Coenzyme PQQ synthesis protein D (PqqD)"/>
    <property type="match status" value="1"/>
</dbReference>
<dbReference type="Proteomes" id="UP000269154">
    <property type="component" value="Unassembled WGS sequence"/>
</dbReference>
<evidence type="ECO:0000313" key="2">
    <source>
        <dbReference type="Proteomes" id="UP000269154"/>
    </source>
</evidence>
<dbReference type="AlphaFoldDB" id="A0A3N6NVD9"/>
<dbReference type="Pfam" id="PF05402">
    <property type="entry name" value="PqqD"/>
    <property type="match status" value="1"/>
</dbReference>
<comment type="caution">
    <text evidence="1">The sequence shown here is derived from an EMBL/GenBank/DDBJ whole genome shotgun (WGS) entry which is preliminary data.</text>
</comment>
<organism evidence="1 2">
    <name type="scientific">Okeania hirsuta</name>
    <dbReference type="NCBI Taxonomy" id="1458930"/>
    <lineage>
        <taxon>Bacteria</taxon>
        <taxon>Bacillati</taxon>
        <taxon>Cyanobacteriota</taxon>
        <taxon>Cyanophyceae</taxon>
        <taxon>Oscillatoriophycideae</taxon>
        <taxon>Oscillatoriales</taxon>
        <taxon>Microcoleaceae</taxon>
        <taxon>Okeania</taxon>
    </lineage>
</organism>
<evidence type="ECO:0000313" key="1">
    <source>
        <dbReference type="EMBL" id="RQH35567.1"/>
    </source>
</evidence>
<reference evidence="1 2" key="1">
    <citation type="journal article" date="2018" name="ACS Chem. Biol.">
        <title>Ketoreductase domain dysfunction expands chemodiversity: malyngamide biosynthesis in the cyanobacterium Okeania hirsuta.</title>
        <authorList>
            <person name="Moss N.A."/>
            <person name="Leao T."/>
            <person name="Rankin M."/>
            <person name="McCullough T.M."/>
            <person name="Qu P."/>
            <person name="Korobeynikov A."/>
            <person name="Smith J.L."/>
            <person name="Gerwick L."/>
            <person name="Gerwick W.H."/>
        </authorList>
    </citation>
    <scope>NUCLEOTIDE SEQUENCE [LARGE SCALE GENOMIC DNA]</scope>
    <source>
        <strain evidence="1 2">PAB10Feb10-1</strain>
    </source>
</reference>
<sequence>MEIILTQQVLLTDNFFLAEDEGEIFLVNSQQEGEDFILDDMAAKMLFALIGSGSIQEAYEDLLEEEQVEPEVLKNDLLEYIRDLTNDGIVKIIDQQDNLSVAEG</sequence>
<name>A0A3N6NVD9_9CYAN</name>
<keyword evidence="2" id="KW-1185">Reference proteome</keyword>
<dbReference type="RefSeq" id="WP_124147821.1">
    <property type="nucleotide sequence ID" value="NZ_CAWOKI010000321.1"/>
</dbReference>
<accession>A0A3N6NVD9</accession>
<dbReference type="EMBL" id="RCBY01000126">
    <property type="protein sequence ID" value="RQH35567.1"/>
    <property type="molecule type" value="Genomic_DNA"/>
</dbReference>
<dbReference type="OrthoDB" id="462968at2"/>
<dbReference type="InterPro" id="IPR008792">
    <property type="entry name" value="PQQD"/>
</dbReference>
<proteinExistence type="predicted"/>
<protein>
    <submittedName>
        <fullName evidence="1">PqqD family protein</fullName>
    </submittedName>
</protein>
<dbReference type="InterPro" id="IPR041881">
    <property type="entry name" value="PqqD_sf"/>
</dbReference>
<gene>
    <name evidence="1" type="ORF">D5R40_20035</name>
</gene>